<evidence type="ECO:0000256" key="2">
    <source>
        <dbReference type="ARBA" id="ARBA00022691"/>
    </source>
</evidence>
<proteinExistence type="predicted"/>
<keyword evidence="2 6" id="KW-0949">S-adenosyl-L-methionine</keyword>
<keyword evidence="4 6" id="KW-0408">Iron</keyword>
<dbReference type="EMBL" id="MHMT01000020">
    <property type="protein sequence ID" value="OGZ32355.1"/>
    <property type="molecule type" value="Genomic_DNA"/>
</dbReference>
<dbReference type="PANTHER" id="PTHR30352">
    <property type="entry name" value="PYRUVATE FORMATE-LYASE-ACTIVATING ENZYME"/>
    <property type="match status" value="1"/>
</dbReference>
<protein>
    <submittedName>
        <fullName evidence="8">AmmeMemoRadiSam system radical SAM enzyme</fullName>
    </submittedName>
</protein>
<dbReference type="STRING" id="1801990.A2V69_02655"/>
<dbReference type="GO" id="GO:0046872">
    <property type="term" value="F:metal ion binding"/>
    <property type="evidence" value="ECO:0007669"/>
    <property type="project" value="UniProtKB-KW"/>
</dbReference>
<dbReference type="Gene3D" id="3.20.20.70">
    <property type="entry name" value="Aldolase class I"/>
    <property type="match status" value="1"/>
</dbReference>
<keyword evidence="3 6" id="KW-0479">Metal-binding</keyword>
<evidence type="ECO:0000313" key="8">
    <source>
        <dbReference type="EMBL" id="OGZ32355.1"/>
    </source>
</evidence>
<dbReference type="PANTHER" id="PTHR30352:SF5">
    <property type="entry name" value="PYRUVATE FORMATE-LYASE 1-ACTIVATING ENZYME"/>
    <property type="match status" value="1"/>
</dbReference>
<organism evidence="8 9">
    <name type="scientific">Candidatus Portnoybacteria bacterium RBG_13_40_8</name>
    <dbReference type="NCBI Taxonomy" id="1801990"/>
    <lineage>
        <taxon>Bacteria</taxon>
        <taxon>Candidatus Portnoyibacteriota</taxon>
    </lineage>
</organism>
<keyword evidence="1" id="KW-0004">4Fe-4S</keyword>
<dbReference type="Pfam" id="PF04055">
    <property type="entry name" value="Radical_SAM"/>
    <property type="match status" value="1"/>
</dbReference>
<feature type="domain" description="Radical SAM core" evidence="7">
    <location>
        <begin position="55"/>
        <end position="274"/>
    </location>
</feature>
<dbReference type="SFLD" id="SFLDS00029">
    <property type="entry name" value="Radical_SAM"/>
    <property type="match status" value="1"/>
</dbReference>
<reference evidence="8 9" key="1">
    <citation type="journal article" date="2016" name="Nat. Commun.">
        <title>Thousands of microbial genomes shed light on interconnected biogeochemical processes in an aquifer system.</title>
        <authorList>
            <person name="Anantharaman K."/>
            <person name="Brown C.T."/>
            <person name="Hug L.A."/>
            <person name="Sharon I."/>
            <person name="Castelle C.J."/>
            <person name="Probst A.J."/>
            <person name="Thomas B.C."/>
            <person name="Singh A."/>
            <person name="Wilkins M.J."/>
            <person name="Karaoz U."/>
            <person name="Brodie E.L."/>
            <person name="Williams K.H."/>
            <person name="Hubbard S.S."/>
            <person name="Banfield J.F."/>
        </authorList>
    </citation>
    <scope>NUCLEOTIDE SEQUENCE [LARGE SCALE GENOMIC DNA]</scope>
</reference>
<dbReference type="NCBIfam" id="TIGR04337">
    <property type="entry name" value="AmmeMemoSam_rS"/>
    <property type="match status" value="1"/>
</dbReference>
<dbReference type="InterPro" id="IPR027596">
    <property type="entry name" value="AmmeMemoSam_rS"/>
</dbReference>
<evidence type="ECO:0000259" key="7">
    <source>
        <dbReference type="PROSITE" id="PS51918"/>
    </source>
</evidence>
<evidence type="ECO:0000256" key="4">
    <source>
        <dbReference type="ARBA" id="ARBA00023004"/>
    </source>
</evidence>
<evidence type="ECO:0000256" key="5">
    <source>
        <dbReference type="ARBA" id="ARBA00023014"/>
    </source>
</evidence>
<dbReference type="SMART" id="SM00729">
    <property type="entry name" value="Elp3"/>
    <property type="match status" value="1"/>
</dbReference>
<gene>
    <name evidence="8" type="ORF">A2V69_02655</name>
</gene>
<name>A0A1G2F2T0_9BACT</name>
<dbReference type="InterPro" id="IPR058240">
    <property type="entry name" value="rSAM_sf"/>
</dbReference>
<dbReference type="InterPro" id="IPR034457">
    <property type="entry name" value="Organic_radical-activating"/>
</dbReference>
<dbReference type="GO" id="GO:0051539">
    <property type="term" value="F:4 iron, 4 sulfur cluster binding"/>
    <property type="evidence" value="ECO:0007669"/>
    <property type="project" value="UniProtKB-KW"/>
</dbReference>
<keyword evidence="5 6" id="KW-0411">Iron-sulfur</keyword>
<dbReference type="InterPro" id="IPR007197">
    <property type="entry name" value="rSAM"/>
</dbReference>
<dbReference type="InterPro" id="IPR016431">
    <property type="entry name" value="Pyrv-formate_lyase-activ_prd"/>
</dbReference>
<dbReference type="Proteomes" id="UP000177810">
    <property type="component" value="Unassembled WGS sequence"/>
</dbReference>
<dbReference type="PROSITE" id="PS51918">
    <property type="entry name" value="RADICAL_SAM"/>
    <property type="match status" value="1"/>
</dbReference>
<dbReference type="CDD" id="cd01335">
    <property type="entry name" value="Radical_SAM"/>
    <property type="match status" value="1"/>
</dbReference>
<dbReference type="PIRSF" id="PIRSF004869">
    <property type="entry name" value="PflX_prd"/>
    <property type="match status" value="1"/>
</dbReference>
<dbReference type="SUPFAM" id="SSF102114">
    <property type="entry name" value="Radical SAM enzymes"/>
    <property type="match status" value="1"/>
</dbReference>
<dbReference type="InterPro" id="IPR006638">
    <property type="entry name" value="Elp3/MiaA/NifB-like_rSAM"/>
</dbReference>
<dbReference type="InterPro" id="IPR013785">
    <property type="entry name" value="Aldolase_TIM"/>
</dbReference>
<evidence type="ECO:0000256" key="6">
    <source>
        <dbReference type="PIRSR" id="PIRSR004869-50"/>
    </source>
</evidence>
<sequence length="321" mass="36345">MVQCGLCPNRCILSRGQIGLCKARKNIDGELYSLNYGNVAAQHVDPIEKKPFFHFLPGAKAYSISTTGCNMRCSFCQNWDISQVFPWEVETTKMTPEQVVNDALQSGSEVIAFTYNEPIVYYEYVYDVARLAKEKGLRTVVVSNGYINLEPLRELLPYIDAYKVDLKAFKEEFYQKFTGGHLAPVLETIKTIKNSGVWLEIVNLLIPGENESKEEIREMAKWIKENVGDDVPLHFSAFHPEYKLQNLPSTPSETIIKARQVAMEEGLKFVYTGNIIYPEGESTYCPGSKEIAIERRGYMIQANNLVDGKCLDGEVIPGIWK</sequence>
<feature type="binding site" evidence="6">
    <location>
        <position position="69"/>
    </location>
    <ligand>
        <name>[4Fe-4S] cluster</name>
        <dbReference type="ChEBI" id="CHEBI:49883"/>
        <note>4Fe-4S-S-AdoMet</note>
    </ligand>
</feature>
<evidence type="ECO:0000256" key="1">
    <source>
        <dbReference type="ARBA" id="ARBA00022485"/>
    </source>
</evidence>
<feature type="binding site" evidence="6">
    <location>
        <position position="76"/>
    </location>
    <ligand>
        <name>[4Fe-4S] cluster</name>
        <dbReference type="ChEBI" id="CHEBI:49883"/>
        <note>4Fe-4S-S-AdoMet</note>
    </ligand>
</feature>
<comment type="caution">
    <text evidence="8">The sequence shown here is derived from an EMBL/GenBank/DDBJ whole genome shotgun (WGS) entry which is preliminary data.</text>
</comment>
<comment type="cofactor">
    <cofactor evidence="6">
        <name>[4Fe-4S] cluster</name>
        <dbReference type="ChEBI" id="CHEBI:49883"/>
    </cofactor>
    <text evidence="6">Binds 1 [4Fe-4S] cluster. The cluster is coordinated with 3 cysteines and an exchangeable S-adenosyl-L-methionine.</text>
</comment>
<evidence type="ECO:0000256" key="3">
    <source>
        <dbReference type="ARBA" id="ARBA00022723"/>
    </source>
</evidence>
<evidence type="ECO:0000313" key="9">
    <source>
        <dbReference type="Proteomes" id="UP000177810"/>
    </source>
</evidence>
<dbReference type="SFLD" id="SFLDG01101">
    <property type="entry name" value="Uncharacterised_Radical_SAM_Su"/>
    <property type="match status" value="1"/>
</dbReference>
<dbReference type="AlphaFoldDB" id="A0A1G2F2T0"/>
<accession>A0A1G2F2T0</accession>
<dbReference type="GO" id="GO:0003824">
    <property type="term" value="F:catalytic activity"/>
    <property type="evidence" value="ECO:0007669"/>
    <property type="project" value="InterPro"/>
</dbReference>
<feature type="binding site" evidence="6">
    <location>
        <position position="73"/>
    </location>
    <ligand>
        <name>[4Fe-4S] cluster</name>
        <dbReference type="ChEBI" id="CHEBI:49883"/>
        <note>4Fe-4S-S-AdoMet</note>
    </ligand>
</feature>